<dbReference type="InterPro" id="IPR051179">
    <property type="entry name" value="WD_repeat_multifunction"/>
</dbReference>
<reference evidence="7" key="1">
    <citation type="journal article" date="2016" name="Nat. Commun.">
        <title>Genome analysis of three Pneumocystis species reveals adaptation mechanisms to life exclusively in mammalian hosts.</title>
        <authorList>
            <person name="Ma L."/>
            <person name="Chen Z."/>
            <person name="Huang D.W."/>
            <person name="Kutty G."/>
            <person name="Ishihara M."/>
            <person name="Wang H."/>
            <person name="Abouelleil A."/>
            <person name="Bishop L."/>
            <person name="Davey E."/>
            <person name="Deng R."/>
            <person name="Deng X."/>
            <person name="Fan L."/>
            <person name="Fantoni G."/>
            <person name="Fitzgerald M."/>
            <person name="Gogineni E."/>
            <person name="Goldberg J.M."/>
            <person name="Handley G."/>
            <person name="Hu X."/>
            <person name="Huber C."/>
            <person name="Jiao X."/>
            <person name="Jones K."/>
            <person name="Levin J.Z."/>
            <person name="Liu Y."/>
            <person name="Macdonald P."/>
            <person name="Melnikov A."/>
            <person name="Raley C."/>
            <person name="Sassi M."/>
            <person name="Sherman B.T."/>
            <person name="Song X."/>
            <person name="Sykes S."/>
            <person name="Tran B."/>
            <person name="Walsh L."/>
            <person name="Xia Y."/>
            <person name="Yang J."/>
            <person name="Young S."/>
            <person name="Zeng Q."/>
            <person name="Zheng X."/>
            <person name="Stephens R."/>
            <person name="Nusbaum C."/>
            <person name="Birren B.W."/>
            <person name="Azadi P."/>
            <person name="Lempicki R.A."/>
            <person name="Cuomo C.A."/>
            <person name="Kovacs J.A."/>
        </authorList>
    </citation>
    <scope>NUCLEOTIDE SEQUENCE [LARGE SCALE GENOMIC DNA]</scope>
    <source>
        <strain evidence="7">RU7</strain>
    </source>
</reference>
<dbReference type="InterPro" id="IPR015943">
    <property type="entry name" value="WD40/YVTN_repeat-like_dom_sf"/>
</dbReference>
<dbReference type="AlphaFoldDB" id="A0A0W4ZKT3"/>
<dbReference type="InterPro" id="IPR020472">
    <property type="entry name" value="WD40_PAC1"/>
</dbReference>
<dbReference type="RefSeq" id="XP_018229104.1">
    <property type="nucleotide sequence ID" value="XM_018374532.1"/>
</dbReference>
<dbReference type="PROSITE" id="PS50294">
    <property type="entry name" value="WD_REPEATS_REGION"/>
    <property type="match status" value="3"/>
</dbReference>
<dbReference type="SMART" id="SM00320">
    <property type="entry name" value="WD40"/>
    <property type="match status" value="8"/>
</dbReference>
<organism evidence="6 7">
    <name type="scientific">Pneumocystis jirovecii (strain RU7)</name>
    <name type="common">Human pneumocystis pneumonia agent</name>
    <dbReference type="NCBI Taxonomy" id="1408657"/>
    <lineage>
        <taxon>Eukaryota</taxon>
        <taxon>Fungi</taxon>
        <taxon>Dikarya</taxon>
        <taxon>Ascomycota</taxon>
        <taxon>Taphrinomycotina</taxon>
        <taxon>Pneumocystomycetes</taxon>
        <taxon>Pneumocystaceae</taxon>
        <taxon>Pneumocystis</taxon>
    </lineage>
</organism>
<proteinExistence type="predicted"/>
<keyword evidence="3 5" id="KW-0853">WD repeat</keyword>
<comment type="caution">
    <text evidence="6">The sequence shown here is derived from an EMBL/GenBank/DDBJ whole genome shotgun (WGS) entry which is preliminary data.</text>
</comment>
<evidence type="ECO:0000256" key="1">
    <source>
        <dbReference type="ARBA" id="ARBA00004496"/>
    </source>
</evidence>
<dbReference type="VEuPathDB" id="FungiDB:T551_02269"/>
<dbReference type="FunFam" id="2.130.10.10:FF:000074">
    <property type="entry name" value="Angio-associated migratory cell protein-like protein"/>
    <property type="match status" value="1"/>
</dbReference>
<dbReference type="GO" id="GO:0005737">
    <property type="term" value="C:cytoplasm"/>
    <property type="evidence" value="ECO:0007669"/>
    <property type="project" value="UniProtKB-SubCell"/>
</dbReference>
<dbReference type="PROSITE" id="PS50082">
    <property type="entry name" value="WD_REPEATS_2"/>
    <property type="match status" value="5"/>
</dbReference>
<gene>
    <name evidence="6" type="ORF">T551_02269</name>
</gene>
<accession>A0A0W4ZKT3</accession>
<dbReference type="PANTHER" id="PTHR19857">
    <property type="entry name" value="MITOCHONDRIAL DIVISION PROTEIN 1-RELATED"/>
    <property type="match status" value="1"/>
</dbReference>
<dbReference type="GeneID" id="28940787"/>
<dbReference type="SUPFAM" id="SSF50978">
    <property type="entry name" value="WD40 repeat-like"/>
    <property type="match status" value="1"/>
</dbReference>
<evidence type="ECO:0000256" key="2">
    <source>
        <dbReference type="ARBA" id="ARBA00022490"/>
    </source>
</evidence>
<keyword evidence="7" id="KW-1185">Reference proteome</keyword>
<dbReference type="PANTHER" id="PTHR19857:SF8">
    <property type="entry name" value="ANGIO-ASSOCIATED MIGRATORY CELL PROTEIN"/>
    <property type="match status" value="1"/>
</dbReference>
<dbReference type="OrthoDB" id="10261640at2759"/>
<name>A0A0W4ZKT3_PNEJ7</name>
<feature type="repeat" description="WD" evidence="5">
    <location>
        <begin position="55"/>
        <end position="97"/>
    </location>
</feature>
<dbReference type="Gene3D" id="2.130.10.10">
    <property type="entry name" value="YVTN repeat-like/Quinoprotein amine dehydrogenase"/>
    <property type="match status" value="1"/>
</dbReference>
<dbReference type="CDD" id="cd00200">
    <property type="entry name" value="WD40"/>
    <property type="match status" value="1"/>
</dbReference>
<sequence length="399" mass="44107">MSYNNDIIDEFLQEIQEEIEYQDEDIPVSDNYSEISTEIEMDDEKNLTNDSAGGFYDHKESVYCLHMNPVDEDIIVSGGGDDVAYIWRISTRERLCKLSGHTDSVTVSSFSYDGEYVATGGMDGLILIWRYKNNGELVTTLEGGDEILWVQWHPRGNVLLSGSNDANVWMWKIPSGDVMQLFKFHKKAVNAGSFTPDGKKIVTASEDGSLIVWDPKNATIIHKMTPSDSRFDCGGLTCLAYNKEGTVVAVGGVAGKVKIISLINGALLGSLNEQKESIESISYCDVLPIVACASVDGTVALYDTFTYKLRNVLIHDGAVISLSFVSNTPYLTTASTDRTIRRWDVRTGKCLKQCFGHHDSILCICSSLDGKTIISGSDDKSVLNMKLTFMTKKRNLGYN</sequence>
<dbReference type="InterPro" id="IPR001680">
    <property type="entry name" value="WD40_rpt"/>
</dbReference>
<dbReference type="STRING" id="1408657.A0A0W4ZKT3"/>
<feature type="repeat" description="WD" evidence="5">
    <location>
        <begin position="150"/>
        <end position="181"/>
    </location>
</feature>
<evidence type="ECO:0000313" key="7">
    <source>
        <dbReference type="Proteomes" id="UP000053447"/>
    </source>
</evidence>
<dbReference type="Pfam" id="PF00400">
    <property type="entry name" value="WD40"/>
    <property type="match status" value="6"/>
</dbReference>
<keyword evidence="2" id="KW-0963">Cytoplasm</keyword>
<feature type="repeat" description="WD" evidence="5">
    <location>
        <begin position="182"/>
        <end position="223"/>
    </location>
</feature>
<evidence type="ECO:0000256" key="4">
    <source>
        <dbReference type="ARBA" id="ARBA00022737"/>
    </source>
</evidence>
<protein>
    <submittedName>
        <fullName evidence="6">Uncharacterized protein</fullName>
    </submittedName>
</protein>
<comment type="subcellular location">
    <subcellularLocation>
        <location evidence="1">Cytoplasm</location>
    </subcellularLocation>
</comment>
<dbReference type="InterPro" id="IPR036322">
    <property type="entry name" value="WD40_repeat_dom_sf"/>
</dbReference>
<dbReference type="Proteomes" id="UP000053447">
    <property type="component" value="Unassembled WGS sequence"/>
</dbReference>
<dbReference type="EMBL" id="LFWA01000010">
    <property type="protein sequence ID" value="KTW28995.1"/>
    <property type="molecule type" value="Genomic_DNA"/>
</dbReference>
<evidence type="ECO:0000313" key="6">
    <source>
        <dbReference type="EMBL" id="KTW28995.1"/>
    </source>
</evidence>
<keyword evidence="4" id="KW-0677">Repeat</keyword>
<dbReference type="PRINTS" id="PR00320">
    <property type="entry name" value="GPROTEINBRPT"/>
</dbReference>
<evidence type="ECO:0000256" key="3">
    <source>
        <dbReference type="ARBA" id="ARBA00022574"/>
    </source>
</evidence>
<evidence type="ECO:0000256" key="5">
    <source>
        <dbReference type="PROSITE-ProRule" id="PRU00221"/>
    </source>
</evidence>
<feature type="repeat" description="WD" evidence="5">
    <location>
        <begin position="312"/>
        <end position="353"/>
    </location>
</feature>
<dbReference type="eggNOG" id="KOG0296">
    <property type="taxonomic scope" value="Eukaryota"/>
</dbReference>
<feature type="repeat" description="WD" evidence="5">
    <location>
        <begin position="98"/>
        <end position="139"/>
    </location>
</feature>